<name>B4FIT1_MAIZE</name>
<dbReference type="AlphaFoldDB" id="B4FIT1"/>
<sequence>MHQGLQRSALASLKDSLEIKAGFKLNGTAMGT</sequence>
<proteinExistence type="evidence at transcript level"/>
<accession>B4FIT1</accession>
<dbReference type="EMBL" id="BT037019">
    <property type="protein sequence ID" value="ACF82024.1"/>
    <property type="molecule type" value="mRNA"/>
</dbReference>
<protein>
    <submittedName>
        <fullName evidence="1">Uncharacterized protein</fullName>
    </submittedName>
</protein>
<reference evidence="1" key="1">
    <citation type="journal article" date="2009" name="PLoS Genet.">
        <title>Sequencing, mapping, and analysis of 27,455 maize full-length cDNAs.</title>
        <authorList>
            <person name="Soderlund C."/>
            <person name="Descour A."/>
            <person name="Kudrna D."/>
            <person name="Bomhoff M."/>
            <person name="Boyd L."/>
            <person name="Currie J."/>
            <person name="Angelova A."/>
            <person name="Collura K."/>
            <person name="Wissotski M."/>
            <person name="Ashley E."/>
            <person name="Morrow D."/>
            <person name="Fernandes J."/>
            <person name="Walbot V."/>
            <person name="Yu Y."/>
        </authorList>
    </citation>
    <scope>NUCLEOTIDE SEQUENCE</scope>
    <source>
        <strain evidence="1">B73</strain>
    </source>
</reference>
<evidence type="ECO:0000313" key="1">
    <source>
        <dbReference type="EMBL" id="ACF82024.1"/>
    </source>
</evidence>
<organism evidence="1">
    <name type="scientific">Zea mays</name>
    <name type="common">Maize</name>
    <dbReference type="NCBI Taxonomy" id="4577"/>
    <lineage>
        <taxon>Eukaryota</taxon>
        <taxon>Viridiplantae</taxon>
        <taxon>Streptophyta</taxon>
        <taxon>Embryophyta</taxon>
        <taxon>Tracheophyta</taxon>
        <taxon>Spermatophyta</taxon>
        <taxon>Magnoliopsida</taxon>
        <taxon>Liliopsida</taxon>
        <taxon>Poales</taxon>
        <taxon>Poaceae</taxon>
        <taxon>PACMAD clade</taxon>
        <taxon>Panicoideae</taxon>
        <taxon>Andropogonodae</taxon>
        <taxon>Andropogoneae</taxon>
        <taxon>Tripsacinae</taxon>
        <taxon>Zea</taxon>
    </lineage>
</organism>